<dbReference type="SUPFAM" id="SSF52266">
    <property type="entry name" value="SGNH hydrolase"/>
    <property type="match status" value="1"/>
</dbReference>
<dbReference type="InterPro" id="IPR013830">
    <property type="entry name" value="SGNH_hydro"/>
</dbReference>
<gene>
    <name evidence="2" type="ORF">MGAL_10B066422</name>
</gene>
<organism evidence="2 3">
    <name type="scientific">Mytilus galloprovincialis</name>
    <name type="common">Mediterranean mussel</name>
    <dbReference type="NCBI Taxonomy" id="29158"/>
    <lineage>
        <taxon>Eukaryota</taxon>
        <taxon>Metazoa</taxon>
        <taxon>Spiralia</taxon>
        <taxon>Lophotrochozoa</taxon>
        <taxon>Mollusca</taxon>
        <taxon>Bivalvia</taxon>
        <taxon>Autobranchia</taxon>
        <taxon>Pteriomorphia</taxon>
        <taxon>Mytilida</taxon>
        <taxon>Mytiloidea</taxon>
        <taxon>Mytilidae</taxon>
        <taxon>Mytilinae</taxon>
        <taxon>Mytilus</taxon>
    </lineage>
</organism>
<dbReference type="Proteomes" id="UP000596742">
    <property type="component" value="Unassembled WGS sequence"/>
</dbReference>
<dbReference type="InterPro" id="IPR036514">
    <property type="entry name" value="SGNH_hydro_sf"/>
</dbReference>
<dbReference type="EMBL" id="UYJE01006995">
    <property type="protein sequence ID" value="VDI50817.1"/>
    <property type="molecule type" value="Genomic_DNA"/>
</dbReference>
<comment type="caution">
    <text evidence="2">The sequence shown here is derived from an EMBL/GenBank/DDBJ whole genome shotgun (WGS) entry which is preliminary data.</text>
</comment>
<accession>A0A8B6FIM8</accession>
<reference evidence="2" key="1">
    <citation type="submission" date="2018-11" db="EMBL/GenBank/DDBJ databases">
        <authorList>
            <person name="Alioto T."/>
            <person name="Alioto T."/>
        </authorList>
    </citation>
    <scope>NUCLEOTIDE SEQUENCE</scope>
</reference>
<proteinExistence type="predicted"/>
<evidence type="ECO:0000259" key="1">
    <source>
        <dbReference type="Pfam" id="PF13472"/>
    </source>
</evidence>
<sequence>MSERVLVFGHSLVRDLNQWMKDTSSDFLSGHQSYIHGKGGRTTELLKRMDMHVIRRFRPHVVFIQVGGNDITPEASVKDIAENLIELAVEIQQQGVSQVIIGSVIIRLRPRNMSVSQYDNKRTKINKHLSEKTPQTAGIKFWNHKCFRHNHLRDGVHLNDKGNEAFFFSIRHAMNSVTYV</sequence>
<evidence type="ECO:0000313" key="3">
    <source>
        <dbReference type="Proteomes" id="UP000596742"/>
    </source>
</evidence>
<feature type="domain" description="SGNH hydrolase-type esterase" evidence="1">
    <location>
        <begin position="18"/>
        <end position="165"/>
    </location>
</feature>
<protein>
    <recommendedName>
        <fullName evidence="1">SGNH hydrolase-type esterase domain-containing protein</fullName>
    </recommendedName>
</protein>
<dbReference type="Gene3D" id="3.40.50.1110">
    <property type="entry name" value="SGNH hydrolase"/>
    <property type="match status" value="1"/>
</dbReference>
<dbReference type="AlphaFoldDB" id="A0A8B6FIM8"/>
<keyword evidence="3" id="KW-1185">Reference proteome</keyword>
<evidence type="ECO:0000313" key="2">
    <source>
        <dbReference type="EMBL" id="VDI50817.1"/>
    </source>
</evidence>
<name>A0A8B6FIM8_MYTGA</name>
<dbReference type="OrthoDB" id="6053634at2759"/>
<dbReference type="Pfam" id="PF13472">
    <property type="entry name" value="Lipase_GDSL_2"/>
    <property type="match status" value="1"/>
</dbReference>